<name>A0A843U6B9_COLES</name>
<gene>
    <name evidence="2" type="ORF">Taro_009401</name>
</gene>
<dbReference type="PANTHER" id="PTHR31374">
    <property type="entry name" value="AUXIN-INDUCED PROTEIN-LIKE-RELATED"/>
    <property type="match status" value="1"/>
</dbReference>
<reference evidence="2" key="1">
    <citation type="submission" date="2017-07" db="EMBL/GenBank/DDBJ databases">
        <title>Taro Niue Genome Assembly and Annotation.</title>
        <authorList>
            <person name="Atibalentja N."/>
            <person name="Keating K."/>
            <person name="Fields C.J."/>
        </authorList>
    </citation>
    <scope>NUCLEOTIDE SEQUENCE</scope>
    <source>
        <strain evidence="2">Niue_2</strain>
        <tissue evidence="2">Leaf</tissue>
    </source>
</reference>
<dbReference type="AlphaFoldDB" id="A0A843U6B9"/>
<dbReference type="OrthoDB" id="1840940at2759"/>
<accession>A0A843U6B9</accession>
<proteinExistence type="inferred from homology"/>
<organism evidence="2 3">
    <name type="scientific">Colocasia esculenta</name>
    <name type="common">Wild taro</name>
    <name type="synonym">Arum esculentum</name>
    <dbReference type="NCBI Taxonomy" id="4460"/>
    <lineage>
        <taxon>Eukaryota</taxon>
        <taxon>Viridiplantae</taxon>
        <taxon>Streptophyta</taxon>
        <taxon>Embryophyta</taxon>
        <taxon>Tracheophyta</taxon>
        <taxon>Spermatophyta</taxon>
        <taxon>Magnoliopsida</taxon>
        <taxon>Liliopsida</taxon>
        <taxon>Araceae</taxon>
        <taxon>Aroideae</taxon>
        <taxon>Colocasieae</taxon>
        <taxon>Colocasia</taxon>
    </lineage>
</organism>
<evidence type="ECO:0000256" key="1">
    <source>
        <dbReference type="ARBA" id="ARBA00006974"/>
    </source>
</evidence>
<evidence type="ECO:0000313" key="2">
    <source>
        <dbReference type="EMBL" id="MQL76993.1"/>
    </source>
</evidence>
<evidence type="ECO:0000313" key="3">
    <source>
        <dbReference type="Proteomes" id="UP000652761"/>
    </source>
</evidence>
<dbReference type="Pfam" id="PF02519">
    <property type="entry name" value="Auxin_inducible"/>
    <property type="match status" value="1"/>
</dbReference>
<comment type="caution">
    <text evidence="2">The sequence shown here is derived from an EMBL/GenBank/DDBJ whole genome shotgun (WGS) entry which is preliminary data.</text>
</comment>
<sequence length="147" mass="17030">MKVLRRRFIRAFLRKLWKLSNGVLSSMPYEYLQYWAQDEEAAAVPKDVPRGHMVVYVGGDRRRFVIGLDFLQHPLFRALLDQAQEEYGFSHGRWGLCLPCDESSFVGHLRQIGAALQQGRRVRRCLALRTRKPQPTAAVSSYDHPMN</sequence>
<dbReference type="GO" id="GO:0009733">
    <property type="term" value="P:response to auxin"/>
    <property type="evidence" value="ECO:0007669"/>
    <property type="project" value="InterPro"/>
</dbReference>
<dbReference type="Proteomes" id="UP000652761">
    <property type="component" value="Unassembled WGS sequence"/>
</dbReference>
<dbReference type="InterPro" id="IPR003676">
    <property type="entry name" value="SAUR_fam"/>
</dbReference>
<protein>
    <submittedName>
        <fullName evidence="2">Uncharacterized protein</fullName>
    </submittedName>
</protein>
<keyword evidence="3" id="KW-1185">Reference proteome</keyword>
<comment type="similarity">
    <text evidence="1">Belongs to the ARG7 family.</text>
</comment>
<dbReference type="EMBL" id="NMUH01000326">
    <property type="protein sequence ID" value="MQL76993.1"/>
    <property type="molecule type" value="Genomic_DNA"/>
</dbReference>
<dbReference type="PANTHER" id="PTHR31374:SF9">
    <property type="entry name" value="AUXIN-RESPONSIVE FAMILY PROTEIN"/>
    <property type="match status" value="1"/>
</dbReference>